<dbReference type="PANTHER" id="PTHR33908:SF11">
    <property type="entry name" value="MEMBRANE PROTEIN"/>
    <property type="match status" value="1"/>
</dbReference>
<comment type="caution">
    <text evidence="10">The sequence shown here is derived from an EMBL/GenBank/DDBJ whole genome shotgun (WGS) entry which is preliminary data.</text>
</comment>
<sequence length="510" mass="58882">MRLLKCFAYESTTTASKITVGVVLFTIMLRLLYSGFICLLPEEAYYWQYAQHLDIGYLDHPPMVAWTIFLGTILFGTNEFGVRFFGLLWWIVSALFVYRLSYEIFDKKTAFASLVLFTVLPFFFLTGFYVTPDSPLTALWAASLFYLYKALIREDESAWWGVGMCVGLGLLSKYTIALLGPATFVFMLLNPKNRKLFLRWRPYISALAALLIFSPVLIWNSENNWISFTFQSADRLKKPMEFSLHLFVLHVIAILTPVGVYVFVERLKNLWDKNKQGPVILEKEKNLFIWVYTLIPLLVIAFFSLTHEVKINWAAPLFLSFMPLIGSSLIEGLISGRRVLEAGWQWTCVMLLLAYLLLFQYLSFGIPGLGFPSNMHKFLTGPDIAAQILQLERQIQRTSGQAPVVVGMDKHYIASQLGFYRKKLAANEQVLENTAGRNLFEKDSLMYKFWTKAEEYEGRDMILISRYPDDLKQSFVRPYFRTVGHMQDLKNHKKGYVVGRFYYTVASGYR</sequence>
<feature type="transmembrane region" description="Helical" evidence="8">
    <location>
        <begin position="285"/>
        <end position="305"/>
    </location>
</feature>
<dbReference type="GO" id="GO:0016763">
    <property type="term" value="F:pentosyltransferase activity"/>
    <property type="evidence" value="ECO:0007669"/>
    <property type="project" value="TreeGrafter"/>
</dbReference>
<evidence type="ECO:0000256" key="6">
    <source>
        <dbReference type="ARBA" id="ARBA00022989"/>
    </source>
</evidence>
<evidence type="ECO:0000256" key="7">
    <source>
        <dbReference type="ARBA" id="ARBA00023136"/>
    </source>
</evidence>
<feature type="transmembrane region" description="Helical" evidence="8">
    <location>
        <begin position="80"/>
        <end position="98"/>
    </location>
</feature>
<dbReference type="Proteomes" id="UP000524246">
    <property type="component" value="Unassembled WGS sequence"/>
</dbReference>
<evidence type="ECO:0000313" key="10">
    <source>
        <dbReference type="EMBL" id="NMC63512.1"/>
    </source>
</evidence>
<evidence type="ECO:0000256" key="2">
    <source>
        <dbReference type="ARBA" id="ARBA00022475"/>
    </source>
</evidence>
<dbReference type="AlphaFoldDB" id="A0A7X9FSH3"/>
<evidence type="ECO:0000313" key="11">
    <source>
        <dbReference type="Proteomes" id="UP000524246"/>
    </source>
</evidence>
<comment type="subcellular location">
    <subcellularLocation>
        <location evidence="1">Cell membrane</location>
        <topology evidence="1">Multi-pass membrane protein</topology>
    </subcellularLocation>
</comment>
<keyword evidence="5 8" id="KW-0812">Transmembrane</keyword>
<keyword evidence="3" id="KW-0328">Glycosyltransferase</keyword>
<feature type="transmembrane region" description="Helical" evidence="8">
    <location>
        <begin position="311"/>
        <end position="334"/>
    </location>
</feature>
<evidence type="ECO:0000259" key="9">
    <source>
        <dbReference type="Pfam" id="PF13231"/>
    </source>
</evidence>
<protein>
    <submittedName>
        <fullName evidence="10">Glycosyltransferase family 39 protein</fullName>
    </submittedName>
</protein>
<organism evidence="10 11">
    <name type="scientific">SAR324 cluster bacterium</name>
    <dbReference type="NCBI Taxonomy" id="2024889"/>
    <lineage>
        <taxon>Bacteria</taxon>
        <taxon>Deltaproteobacteria</taxon>
        <taxon>SAR324 cluster</taxon>
    </lineage>
</organism>
<feature type="transmembrane region" description="Helical" evidence="8">
    <location>
        <begin position="346"/>
        <end position="366"/>
    </location>
</feature>
<keyword evidence="7 8" id="KW-0472">Membrane</keyword>
<name>A0A7X9FSH3_9DELT</name>
<evidence type="ECO:0000256" key="4">
    <source>
        <dbReference type="ARBA" id="ARBA00022679"/>
    </source>
</evidence>
<evidence type="ECO:0000256" key="1">
    <source>
        <dbReference type="ARBA" id="ARBA00004651"/>
    </source>
</evidence>
<keyword evidence="2" id="KW-1003">Cell membrane</keyword>
<dbReference type="InterPro" id="IPR038731">
    <property type="entry name" value="RgtA/B/C-like"/>
</dbReference>
<dbReference type="GO" id="GO:0009103">
    <property type="term" value="P:lipopolysaccharide biosynthetic process"/>
    <property type="evidence" value="ECO:0007669"/>
    <property type="project" value="UniProtKB-ARBA"/>
</dbReference>
<dbReference type="EMBL" id="JAAZON010000459">
    <property type="protein sequence ID" value="NMC63512.1"/>
    <property type="molecule type" value="Genomic_DNA"/>
</dbReference>
<dbReference type="PANTHER" id="PTHR33908">
    <property type="entry name" value="MANNOSYLTRANSFERASE YKCB-RELATED"/>
    <property type="match status" value="1"/>
</dbReference>
<feature type="transmembrane region" description="Helical" evidence="8">
    <location>
        <begin position="200"/>
        <end position="219"/>
    </location>
</feature>
<gene>
    <name evidence="10" type="ORF">GYA55_10150</name>
</gene>
<feature type="transmembrane region" description="Helical" evidence="8">
    <location>
        <begin position="110"/>
        <end position="130"/>
    </location>
</feature>
<feature type="domain" description="Glycosyltransferase RgtA/B/C/D-like" evidence="9">
    <location>
        <begin position="59"/>
        <end position="219"/>
    </location>
</feature>
<accession>A0A7X9FSH3</accession>
<reference evidence="10 11" key="1">
    <citation type="journal article" date="2020" name="Biotechnol. Biofuels">
        <title>New insights from the biogas microbiome by comprehensive genome-resolved metagenomics of nearly 1600 species originating from multiple anaerobic digesters.</title>
        <authorList>
            <person name="Campanaro S."/>
            <person name="Treu L."/>
            <person name="Rodriguez-R L.M."/>
            <person name="Kovalovszki A."/>
            <person name="Ziels R.M."/>
            <person name="Maus I."/>
            <person name="Zhu X."/>
            <person name="Kougias P.G."/>
            <person name="Basile A."/>
            <person name="Luo G."/>
            <person name="Schluter A."/>
            <person name="Konstantinidis K.T."/>
            <person name="Angelidaki I."/>
        </authorList>
    </citation>
    <scope>NUCLEOTIDE SEQUENCE [LARGE SCALE GENOMIC DNA]</scope>
    <source>
        <strain evidence="10">AS27yjCOA_65</strain>
    </source>
</reference>
<feature type="transmembrane region" description="Helical" evidence="8">
    <location>
        <begin position="158"/>
        <end position="188"/>
    </location>
</feature>
<evidence type="ECO:0000256" key="3">
    <source>
        <dbReference type="ARBA" id="ARBA00022676"/>
    </source>
</evidence>
<proteinExistence type="predicted"/>
<evidence type="ECO:0000256" key="5">
    <source>
        <dbReference type="ARBA" id="ARBA00022692"/>
    </source>
</evidence>
<dbReference type="GO" id="GO:0005886">
    <property type="term" value="C:plasma membrane"/>
    <property type="evidence" value="ECO:0007669"/>
    <property type="project" value="UniProtKB-SubCell"/>
</dbReference>
<dbReference type="InterPro" id="IPR050297">
    <property type="entry name" value="LipidA_mod_glycosyltrf_83"/>
</dbReference>
<keyword evidence="6 8" id="KW-1133">Transmembrane helix</keyword>
<dbReference type="Pfam" id="PF13231">
    <property type="entry name" value="PMT_2"/>
    <property type="match status" value="1"/>
</dbReference>
<feature type="transmembrane region" description="Helical" evidence="8">
    <location>
        <begin position="20"/>
        <end position="41"/>
    </location>
</feature>
<keyword evidence="4 10" id="KW-0808">Transferase</keyword>
<feature type="transmembrane region" description="Helical" evidence="8">
    <location>
        <begin position="242"/>
        <end position="264"/>
    </location>
</feature>
<feature type="non-terminal residue" evidence="10">
    <location>
        <position position="510"/>
    </location>
</feature>
<evidence type="ECO:0000256" key="8">
    <source>
        <dbReference type="SAM" id="Phobius"/>
    </source>
</evidence>